<protein>
    <submittedName>
        <fullName evidence="2">Uncharacterized protein</fullName>
    </submittedName>
</protein>
<keyword evidence="1" id="KW-0812">Transmembrane</keyword>
<keyword evidence="1" id="KW-1133">Transmembrane helix</keyword>
<evidence type="ECO:0000313" key="3">
    <source>
        <dbReference type="Proteomes" id="UP000199470"/>
    </source>
</evidence>
<proteinExistence type="predicted"/>
<organism evidence="2 3">
    <name type="scientific">Rugamonas rubra</name>
    <dbReference type="NCBI Taxonomy" id="758825"/>
    <lineage>
        <taxon>Bacteria</taxon>
        <taxon>Pseudomonadati</taxon>
        <taxon>Pseudomonadota</taxon>
        <taxon>Betaproteobacteria</taxon>
        <taxon>Burkholderiales</taxon>
        <taxon>Oxalobacteraceae</taxon>
        <taxon>Telluria group</taxon>
        <taxon>Rugamonas</taxon>
    </lineage>
</organism>
<keyword evidence="1" id="KW-0472">Membrane</keyword>
<gene>
    <name evidence="2" type="ORF">SAMN02982985_02860</name>
</gene>
<dbReference type="AlphaFoldDB" id="A0A1I4NCK4"/>
<accession>A0A1I4NCK4</accession>
<evidence type="ECO:0000256" key="1">
    <source>
        <dbReference type="SAM" id="Phobius"/>
    </source>
</evidence>
<evidence type="ECO:0000313" key="2">
    <source>
        <dbReference type="EMBL" id="SFM13254.1"/>
    </source>
</evidence>
<dbReference type="RefSeq" id="WP_093388369.1">
    <property type="nucleotide sequence ID" value="NZ_FOTW01000013.1"/>
</dbReference>
<keyword evidence="3" id="KW-1185">Reference proteome</keyword>
<feature type="transmembrane region" description="Helical" evidence="1">
    <location>
        <begin position="6"/>
        <end position="27"/>
    </location>
</feature>
<dbReference type="OrthoDB" id="9903511at2"/>
<dbReference type="EMBL" id="FOTW01000013">
    <property type="protein sequence ID" value="SFM13254.1"/>
    <property type="molecule type" value="Genomic_DNA"/>
</dbReference>
<name>A0A1I4NCK4_9BURK</name>
<dbReference type="Proteomes" id="UP000199470">
    <property type="component" value="Unassembled WGS sequence"/>
</dbReference>
<sequence>MNVRHYLQYALAMALAYGAVLLLPLFVDYAFDTNTEVMTVVWLNIGLGVMQVKRIPFPTPDRHRIDVRGGLKVLWWALFWPSYLRRR</sequence>
<reference evidence="2 3" key="1">
    <citation type="submission" date="2016-10" db="EMBL/GenBank/DDBJ databases">
        <authorList>
            <person name="de Groot N.N."/>
        </authorList>
    </citation>
    <scope>NUCLEOTIDE SEQUENCE [LARGE SCALE GENOMIC DNA]</scope>
    <source>
        <strain evidence="2 3">ATCC 43154</strain>
    </source>
</reference>